<gene>
    <name evidence="4" type="ORF">GOMPHAMPRED_001081</name>
</gene>
<feature type="region of interest" description="Disordered" evidence="2">
    <location>
        <begin position="213"/>
        <end position="258"/>
    </location>
</feature>
<reference evidence="4" key="1">
    <citation type="submission" date="2021-03" db="EMBL/GenBank/DDBJ databases">
        <authorList>
            <person name="Tagirdzhanova G."/>
        </authorList>
    </citation>
    <scope>NUCLEOTIDE SEQUENCE</scope>
</reference>
<dbReference type="InterPro" id="IPR016024">
    <property type="entry name" value="ARM-type_fold"/>
</dbReference>
<protein>
    <recommendedName>
        <fullName evidence="3">Wings apart-like protein C-terminal domain-containing protein</fullName>
    </recommendedName>
</protein>
<organism evidence="4 5">
    <name type="scientific">Gomphillus americanus</name>
    <dbReference type="NCBI Taxonomy" id="1940652"/>
    <lineage>
        <taxon>Eukaryota</taxon>
        <taxon>Fungi</taxon>
        <taxon>Dikarya</taxon>
        <taxon>Ascomycota</taxon>
        <taxon>Pezizomycotina</taxon>
        <taxon>Lecanoromycetes</taxon>
        <taxon>OSLEUM clade</taxon>
        <taxon>Ostropomycetidae</taxon>
        <taxon>Ostropales</taxon>
        <taxon>Graphidaceae</taxon>
        <taxon>Gomphilloideae</taxon>
        <taxon>Gomphillus</taxon>
    </lineage>
</organism>
<feature type="compositionally biased region" description="Basic residues" evidence="2">
    <location>
        <begin position="1"/>
        <end position="27"/>
    </location>
</feature>
<feature type="compositionally biased region" description="Polar residues" evidence="2">
    <location>
        <begin position="182"/>
        <end position="195"/>
    </location>
</feature>
<dbReference type="InterPro" id="IPR039874">
    <property type="entry name" value="WAPL"/>
</dbReference>
<feature type="compositionally biased region" description="Basic and acidic residues" evidence="2">
    <location>
        <begin position="244"/>
        <end position="254"/>
    </location>
</feature>
<dbReference type="InterPro" id="IPR011989">
    <property type="entry name" value="ARM-like"/>
</dbReference>
<feature type="compositionally biased region" description="Low complexity" evidence="2">
    <location>
        <begin position="353"/>
        <end position="365"/>
    </location>
</feature>
<feature type="domain" description="Wings apart-like protein C-terminal" evidence="3">
    <location>
        <begin position="434"/>
        <end position="768"/>
    </location>
</feature>
<comment type="similarity">
    <text evidence="1">Belongs to the WAPL family.</text>
</comment>
<dbReference type="Gene3D" id="1.25.10.10">
    <property type="entry name" value="Leucine-rich Repeat Variant"/>
    <property type="match status" value="1"/>
</dbReference>
<feature type="compositionally biased region" description="Acidic residues" evidence="2">
    <location>
        <begin position="421"/>
        <end position="430"/>
    </location>
</feature>
<feature type="compositionally biased region" description="Polar residues" evidence="2">
    <location>
        <begin position="343"/>
        <end position="352"/>
    </location>
</feature>
<evidence type="ECO:0000259" key="3">
    <source>
        <dbReference type="Pfam" id="PF07814"/>
    </source>
</evidence>
<dbReference type="EMBL" id="CAJPDQ010000011">
    <property type="protein sequence ID" value="CAF9916703.1"/>
    <property type="molecule type" value="Genomic_DNA"/>
</dbReference>
<dbReference type="PANTHER" id="PTHR22100">
    <property type="entry name" value="WINGS APART-LIKE PROTEIN HOMOLOG"/>
    <property type="match status" value="1"/>
</dbReference>
<evidence type="ECO:0000313" key="4">
    <source>
        <dbReference type="EMBL" id="CAF9916703.1"/>
    </source>
</evidence>
<feature type="compositionally biased region" description="Polar residues" evidence="2">
    <location>
        <begin position="407"/>
        <end position="418"/>
    </location>
</feature>
<evidence type="ECO:0000256" key="1">
    <source>
        <dbReference type="ARBA" id="ARBA00006854"/>
    </source>
</evidence>
<feature type="region of interest" description="Disordered" evidence="2">
    <location>
        <begin position="394"/>
        <end position="434"/>
    </location>
</feature>
<feature type="compositionally biased region" description="Low complexity" evidence="2">
    <location>
        <begin position="216"/>
        <end position="240"/>
    </location>
</feature>
<dbReference type="OrthoDB" id="78088at2759"/>
<name>A0A8H3IFJ2_9LECA</name>
<dbReference type="Proteomes" id="UP000664169">
    <property type="component" value="Unassembled WGS sequence"/>
</dbReference>
<keyword evidence="5" id="KW-1185">Reference proteome</keyword>
<proteinExistence type="inferred from homology"/>
<feature type="compositionally biased region" description="Low complexity" evidence="2">
    <location>
        <begin position="64"/>
        <end position="78"/>
    </location>
</feature>
<feature type="region of interest" description="Disordered" evidence="2">
    <location>
        <begin position="145"/>
        <end position="200"/>
    </location>
</feature>
<feature type="region of interest" description="Disordered" evidence="2">
    <location>
        <begin position="46"/>
        <end position="105"/>
    </location>
</feature>
<feature type="region of interest" description="Disordered" evidence="2">
    <location>
        <begin position="1"/>
        <end position="33"/>
    </location>
</feature>
<dbReference type="Pfam" id="PF07814">
    <property type="entry name" value="WAPL"/>
    <property type="match status" value="1"/>
</dbReference>
<evidence type="ECO:0000313" key="5">
    <source>
        <dbReference type="Proteomes" id="UP000664169"/>
    </source>
</evidence>
<sequence>MDGHAAKARKRPITYGKAARRQGHGKPIHLESEDELASLDEVIILKPSKPLSRNPAKAPRITTPPSSSSPSVASPSSSTGNKRASPFANDVPSEQKRKTRIVSQNSAKLPSTNIFEDMFPSAISKKRKPVPKLASKIRSDLTVSDDTQTLLDNQLRERSPSLPVEEPAMTKKVGLKMPTRTRAVSPNVASKNNNLGRAKSQDIDAEIMVLGPPLPKVKTPVKSSSASSKYAPSKSAALKPGPRTPERSPVKRLESSIVSPSNLDLDELNLSTSHSGINKISTAFSPAPASQTSPKASLGRLKLKDRLTSDLEGMVMELDTTLESSTSIDNDELASNKIGSAMTYENSSQKECQTSSTYAQSSQSQGPKVTYGASRWTFLPDNDEDATLLSPMFDSMETNNTDKKSRQLPNLTKSSSKVDTFDTEDDDEEPTSTMQSLHELKRAGGSQRINKQAEAILDDVEHSNGKSQRLTALLDLISKLKQSTFLRQFLDAGLETRLLNLMKDQSDLMSKFLYCIALLLVLDDPKLSTVCMANDPLRISTFLAGMLPHKSDMNTIAKVRGNHIPKDIQKEVERLCGSTRLSSIWPDIKPSALTSRIVALTCLERLVRKLRESGYQGNIVSTQTIYELMNVLGEWPAEDKENNSLTMWLSLSTLESVSLVYSFPESQSVQCWDAELGVKLLSFYMRLQRSESDNKHEELISLSLRLCLNLSNGDAGNCAIFLNGQFIGTILQSIKSSFNQLADDGQDMILDNLVLSLGLLINLSEKDERIREIFLHGDSRDDTALEMLISLFSSRVQSVFEVTSEKEARSNVPFGYLVVLLGYLCKSSSIFAIVRSRLNGGTLRVLLIAIGEFLQYHQKVEELGDGGEEDQDIKITFIRRLQGLMEELQIKDDLAARG</sequence>
<dbReference type="PANTHER" id="PTHR22100:SF13">
    <property type="entry name" value="WINGS APART-LIKE PROTEIN HOMOLOG"/>
    <property type="match status" value="1"/>
</dbReference>
<dbReference type="AlphaFoldDB" id="A0A8H3IFJ2"/>
<dbReference type="SUPFAM" id="SSF48371">
    <property type="entry name" value="ARM repeat"/>
    <property type="match status" value="1"/>
</dbReference>
<feature type="region of interest" description="Disordered" evidence="2">
    <location>
        <begin position="342"/>
        <end position="369"/>
    </location>
</feature>
<accession>A0A8H3IFJ2</accession>
<evidence type="ECO:0000256" key="2">
    <source>
        <dbReference type="SAM" id="MobiDB-lite"/>
    </source>
</evidence>
<dbReference type="InterPro" id="IPR022771">
    <property type="entry name" value="WAPL_C"/>
</dbReference>
<comment type="caution">
    <text evidence="4">The sequence shown here is derived from an EMBL/GenBank/DDBJ whole genome shotgun (WGS) entry which is preliminary data.</text>
</comment>